<reference evidence="1 2" key="1">
    <citation type="submission" date="2019-03" db="EMBL/GenBank/DDBJ databases">
        <title>Single cell metagenomics reveals metabolic interactions within the superorganism composed of flagellate Streblomastix strix and complex community of Bacteroidetes bacteria on its surface.</title>
        <authorList>
            <person name="Treitli S.C."/>
            <person name="Kolisko M."/>
            <person name="Husnik F."/>
            <person name="Keeling P."/>
            <person name="Hampl V."/>
        </authorList>
    </citation>
    <scope>NUCLEOTIDE SEQUENCE [LARGE SCALE GENOMIC DNA]</scope>
    <source>
        <strain evidence="1">ST1C</strain>
    </source>
</reference>
<dbReference type="Proteomes" id="UP000324800">
    <property type="component" value="Unassembled WGS sequence"/>
</dbReference>
<evidence type="ECO:0008006" key="3">
    <source>
        <dbReference type="Google" id="ProtNLM"/>
    </source>
</evidence>
<feature type="non-terminal residue" evidence="1">
    <location>
        <position position="285"/>
    </location>
</feature>
<gene>
    <name evidence="1" type="ORF">EZS28_012359</name>
</gene>
<sequence length="285" mass="30777">MKTTTASSTIKTGLVEVEYGILSITNLNVEDVIIQERSVIKVDEGSNVGPVNIIGSTFENITRTGDKQKGGVIEAVIGSDNGLLRVSSTFEDCKISNIDGLGGAIYIKISDDLLNMFDLSGTSYSGCDGKYGKSLFIEAYNLRTAEPIHTESSLTKTKIGAESDEYEKANLYNLMGYDGTGGIQSLAIPLYYVYTDIDSQVYHVSNSDSTPNGIDIQFCGHLLWLCLTISHSIIRSGDSIIKQVGIVDGFKLIDLITINQDGEEVQISNSLTESGTVTDIKSILN</sequence>
<name>A0A5J4WB44_9EUKA</name>
<evidence type="ECO:0000313" key="2">
    <source>
        <dbReference type="Proteomes" id="UP000324800"/>
    </source>
</evidence>
<dbReference type="AlphaFoldDB" id="A0A5J4WB44"/>
<evidence type="ECO:0000313" key="1">
    <source>
        <dbReference type="EMBL" id="KAA6392111.1"/>
    </source>
</evidence>
<proteinExistence type="predicted"/>
<organism evidence="1 2">
    <name type="scientific">Streblomastix strix</name>
    <dbReference type="NCBI Taxonomy" id="222440"/>
    <lineage>
        <taxon>Eukaryota</taxon>
        <taxon>Metamonada</taxon>
        <taxon>Preaxostyla</taxon>
        <taxon>Oxymonadida</taxon>
        <taxon>Streblomastigidae</taxon>
        <taxon>Streblomastix</taxon>
    </lineage>
</organism>
<dbReference type="EMBL" id="SNRW01002653">
    <property type="protein sequence ID" value="KAA6392111.1"/>
    <property type="molecule type" value="Genomic_DNA"/>
</dbReference>
<accession>A0A5J4WB44</accession>
<protein>
    <recommendedName>
        <fullName evidence="3">Right handed beta helix domain-containing protein</fullName>
    </recommendedName>
</protein>
<comment type="caution">
    <text evidence="1">The sequence shown here is derived from an EMBL/GenBank/DDBJ whole genome shotgun (WGS) entry which is preliminary data.</text>
</comment>